<organism evidence="1 2">
    <name type="scientific">Pseudomonas fragi</name>
    <dbReference type="NCBI Taxonomy" id="296"/>
    <lineage>
        <taxon>Bacteria</taxon>
        <taxon>Pseudomonadati</taxon>
        <taxon>Pseudomonadota</taxon>
        <taxon>Gammaproteobacteria</taxon>
        <taxon>Pseudomonadales</taxon>
        <taxon>Pseudomonadaceae</taxon>
        <taxon>Pseudomonas</taxon>
    </lineage>
</organism>
<protein>
    <recommendedName>
        <fullName evidence="3">GNAT family N-acetyltransferase</fullName>
    </recommendedName>
</protein>
<sequence length="146" mass="16966">MYSPKLFPTLLSPPAGFEQAGLLIEPLSVNHVVIDFEAVYASRQKLYRKYKNPARWPLNINLHDNLVDLGWHEKEFRDGASFAYTVINPDRKICYGCIYIIPTTQGPTLSFWLRSDGQSPLDDATFEVLIREWLARDWKGYKIRFL</sequence>
<dbReference type="RefSeq" id="WP_095037995.1">
    <property type="nucleotide sequence ID" value="NZ_NQKQ01000029.1"/>
</dbReference>
<name>A0A267A2V0_PSEFR</name>
<dbReference type="AlphaFoldDB" id="A0A267A2V0"/>
<evidence type="ECO:0008006" key="3">
    <source>
        <dbReference type="Google" id="ProtNLM"/>
    </source>
</evidence>
<evidence type="ECO:0000313" key="1">
    <source>
        <dbReference type="EMBL" id="PAA06905.1"/>
    </source>
</evidence>
<comment type="caution">
    <text evidence="1">The sequence shown here is derived from an EMBL/GenBank/DDBJ whole genome shotgun (WGS) entry which is preliminary data.</text>
</comment>
<dbReference type="EMBL" id="NQKQ01000029">
    <property type="protein sequence ID" value="PAA06905.1"/>
    <property type="molecule type" value="Genomic_DNA"/>
</dbReference>
<dbReference type="OrthoDB" id="1424091at2"/>
<proteinExistence type="predicted"/>
<reference evidence="1 2" key="1">
    <citation type="submission" date="2017-08" db="EMBL/GenBank/DDBJ databases">
        <title>Genomic and metabolic characterisation of spoilage-associated Pseudomonas species.</title>
        <authorList>
            <person name="Stanborough T."/>
            <person name="Fegan N."/>
            <person name="Powell S.M."/>
            <person name="Singh T."/>
            <person name="Tamplin M.L."/>
            <person name="Chandry P.S."/>
        </authorList>
    </citation>
    <scope>NUCLEOTIDE SEQUENCE [LARGE SCALE GENOMIC DNA]</scope>
    <source>
        <strain evidence="1 2">F1801</strain>
    </source>
</reference>
<accession>A0A267A2V0</accession>
<evidence type="ECO:0000313" key="2">
    <source>
        <dbReference type="Proteomes" id="UP000215861"/>
    </source>
</evidence>
<dbReference type="Proteomes" id="UP000215861">
    <property type="component" value="Unassembled WGS sequence"/>
</dbReference>
<gene>
    <name evidence="1" type="ORF">CJU81_20325</name>
</gene>